<dbReference type="SUPFAM" id="SSF143120">
    <property type="entry name" value="YefM-like"/>
    <property type="match status" value="1"/>
</dbReference>
<dbReference type="Pfam" id="PF18495">
    <property type="entry name" value="VbhA"/>
    <property type="match status" value="1"/>
</dbReference>
<protein>
    <recommendedName>
        <fullName evidence="3">Antitoxin VbhA domain-containing protein</fullName>
    </recommendedName>
</protein>
<evidence type="ECO:0000256" key="2">
    <source>
        <dbReference type="SAM" id="MobiDB-lite"/>
    </source>
</evidence>
<proteinExistence type="inferred from homology"/>
<accession>A0A917QKK1</accession>
<name>A0A917QKK1_9ACTN</name>
<dbReference type="AlphaFoldDB" id="A0A917QKK1"/>
<feature type="domain" description="Antitoxin VbhA" evidence="3">
    <location>
        <begin position="60"/>
        <end position="106"/>
    </location>
</feature>
<dbReference type="InterPro" id="IPR033788">
    <property type="entry name" value="VbhA-like"/>
</dbReference>
<organism evidence="4 5">
    <name type="scientific">Streptomyces flaveus</name>
    <dbReference type="NCBI Taxonomy" id="66370"/>
    <lineage>
        <taxon>Bacteria</taxon>
        <taxon>Bacillati</taxon>
        <taxon>Actinomycetota</taxon>
        <taxon>Actinomycetes</taxon>
        <taxon>Kitasatosporales</taxon>
        <taxon>Streptomycetaceae</taxon>
        <taxon>Streptomyces</taxon>
        <taxon>Streptomyces aurantiacus group</taxon>
    </lineage>
</organism>
<dbReference type="CDD" id="cd11586">
    <property type="entry name" value="VbhA_like"/>
    <property type="match status" value="1"/>
</dbReference>
<comment type="similarity">
    <text evidence="1">Belongs to the phD/YefM antitoxin family.</text>
</comment>
<comment type="caution">
    <text evidence="4">The sequence shown here is derived from an EMBL/GenBank/DDBJ whole genome shotgun (WGS) entry which is preliminary data.</text>
</comment>
<dbReference type="EMBL" id="BMPQ01000003">
    <property type="protein sequence ID" value="GGK55037.1"/>
    <property type="molecule type" value="Genomic_DNA"/>
</dbReference>
<evidence type="ECO:0000259" key="3">
    <source>
        <dbReference type="Pfam" id="PF18495"/>
    </source>
</evidence>
<reference evidence="4" key="2">
    <citation type="submission" date="2020-09" db="EMBL/GenBank/DDBJ databases">
        <authorList>
            <person name="Sun Q."/>
            <person name="Ohkuma M."/>
        </authorList>
    </citation>
    <scope>NUCLEOTIDE SEQUENCE</scope>
    <source>
        <strain evidence="4">JCM 3035</strain>
    </source>
</reference>
<dbReference type="RefSeq" id="WP_189321038.1">
    <property type="nucleotide sequence ID" value="NZ_BMPQ01000003.1"/>
</dbReference>
<dbReference type="Proteomes" id="UP000637788">
    <property type="component" value="Unassembled WGS sequence"/>
</dbReference>
<dbReference type="InterPro" id="IPR041535">
    <property type="entry name" value="VbhA"/>
</dbReference>
<dbReference type="InterPro" id="IPR043038">
    <property type="entry name" value="VbhA_sf"/>
</dbReference>
<dbReference type="InterPro" id="IPR036165">
    <property type="entry name" value="YefM-like_sf"/>
</dbReference>
<evidence type="ECO:0000313" key="5">
    <source>
        <dbReference type="Proteomes" id="UP000637788"/>
    </source>
</evidence>
<reference evidence="4" key="1">
    <citation type="journal article" date="2014" name="Int. J. Syst. Evol. Microbiol.">
        <title>Complete genome sequence of Corynebacterium casei LMG S-19264T (=DSM 44701T), isolated from a smear-ripened cheese.</title>
        <authorList>
            <consortium name="US DOE Joint Genome Institute (JGI-PGF)"/>
            <person name="Walter F."/>
            <person name="Albersmeier A."/>
            <person name="Kalinowski J."/>
            <person name="Ruckert C."/>
        </authorList>
    </citation>
    <scope>NUCLEOTIDE SEQUENCE</scope>
    <source>
        <strain evidence="4">JCM 3035</strain>
    </source>
</reference>
<dbReference type="Gene3D" id="1.10.8.1050">
    <property type="entry name" value="Antitoxin VbhA-like"/>
    <property type="match status" value="1"/>
</dbReference>
<keyword evidence="5" id="KW-1185">Reference proteome</keyword>
<sequence>MRVPAILTVSEARSGLSRILTELAEAGPQAEPVLIGAHRKAQGVLLSIEAYENLTGRVSRREAAESATGSLDAEGLRPTSASDQDAEAYVRGTLSAEEMATRALARHRPKPPHHEAG</sequence>
<feature type="region of interest" description="Disordered" evidence="2">
    <location>
        <begin position="59"/>
        <end position="117"/>
    </location>
</feature>
<gene>
    <name evidence="4" type="ORF">GCM10010094_14370</name>
</gene>
<evidence type="ECO:0000256" key="1">
    <source>
        <dbReference type="ARBA" id="ARBA00009981"/>
    </source>
</evidence>
<evidence type="ECO:0000313" key="4">
    <source>
        <dbReference type="EMBL" id="GGK55037.1"/>
    </source>
</evidence>